<sequence length="222" mass="25221">MNMFGDMTFEEFLSSHGGASVDPKKRERGWKDRPVTRRWRRQTPTSFPITYVPVGLYPNSNEFKDWTRTHGTNPYGQPESCISSRVHDQGKCNSTWAHATVETLAAVWCIKFGQSWRLSAQQLIDCDYGNYGCSQGGDPYYALEYIHFEGISESRFYADHPDTISQALPKQCVRDVPRTPVKVDEAGLESKEANLYSLLQTGPVIVGLNVEPLQFYKEGIIR</sequence>
<dbReference type="GeneID" id="106806032"/>
<evidence type="ECO:0000259" key="2">
    <source>
        <dbReference type="SMART" id="SM00645"/>
    </source>
</evidence>
<feature type="domain" description="Peptidase C1A papain C-terminal" evidence="2">
    <location>
        <begin position="77"/>
        <end position="222"/>
    </location>
</feature>
<dbReference type="PANTHER" id="PTHR12411">
    <property type="entry name" value="CYSTEINE PROTEASE FAMILY C1-RELATED"/>
    <property type="match status" value="1"/>
</dbReference>
<proteinExistence type="inferred from homology"/>
<dbReference type="Proteomes" id="UP000695022">
    <property type="component" value="Unplaced"/>
</dbReference>
<dbReference type="SMART" id="SM00645">
    <property type="entry name" value="Pept_C1"/>
    <property type="match status" value="1"/>
</dbReference>
<evidence type="ECO:0000313" key="4">
    <source>
        <dbReference type="RefSeq" id="XP_014663360.1"/>
    </source>
</evidence>
<reference evidence="4" key="1">
    <citation type="submission" date="2025-08" db="UniProtKB">
        <authorList>
            <consortium name="RefSeq"/>
        </authorList>
    </citation>
    <scope>IDENTIFICATION</scope>
</reference>
<dbReference type="RefSeq" id="XP_014663360.1">
    <property type="nucleotide sequence ID" value="XM_014807874.1"/>
</dbReference>
<comment type="similarity">
    <text evidence="1">Belongs to the peptidase C1 family.</text>
</comment>
<name>A0ABM1DTT9_PRICU</name>
<evidence type="ECO:0000313" key="3">
    <source>
        <dbReference type="Proteomes" id="UP000695022"/>
    </source>
</evidence>
<dbReference type="Gene3D" id="3.90.70.10">
    <property type="entry name" value="Cysteine proteinases"/>
    <property type="match status" value="1"/>
</dbReference>
<dbReference type="InterPro" id="IPR038765">
    <property type="entry name" value="Papain-like_cys_pep_sf"/>
</dbReference>
<accession>A0ABM1DTT9</accession>
<dbReference type="SUPFAM" id="SSF54001">
    <property type="entry name" value="Cysteine proteinases"/>
    <property type="match status" value="1"/>
</dbReference>
<gene>
    <name evidence="4" type="primary">LOC106806032</name>
</gene>
<dbReference type="InterPro" id="IPR013128">
    <property type="entry name" value="Peptidase_C1A"/>
</dbReference>
<organism evidence="3 4">
    <name type="scientific">Priapulus caudatus</name>
    <name type="common">Priapulid worm</name>
    <dbReference type="NCBI Taxonomy" id="37621"/>
    <lineage>
        <taxon>Eukaryota</taxon>
        <taxon>Metazoa</taxon>
        <taxon>Ecdysozoa</taxon>
        <taxon>Scalidophora</taxon>
        <taxon>Priapulida</taxon>
        <taxon>Priapulimorpha</taxon>
        <taxon>Priapulimorphida</taxon>
        <taxon>Priapulidae</taxon>
        <taxon>Priapulus</taxon>
    </lineage>
</organism>
<dbReference type="Pfam" id="PF00112">
    <property type="entry name" value="Peptidase_C1"/>
    <property type="match status" value="1"/>
</dbReference>
<protein>
    <submittedName>
        <fullName evidence="4">Thiol protease SEN102-like</fullName>
    </submittedName>
</protein>
<evidence type="ECO:0000256" key="1">
    <source>
        <dbReference type="ARBA" id="ARBA00008455"/>
    </source>
</evidence>
<keyword evidence="3" id="KW-1185">Reference proteome</keyword>
<dbReference type="InterPro" id="IPR000668">
    <property type="entry name" value="Peptidase_C1A_C"/>
</dbReference>